<dbReference type="Pfam" id="PF13649">
    <property type="entry name" value="Methyltransf_25"/>
    <property type="match status" value="1"/>
</dbReference>
<evidence type="ECO:0000256" key="3">
    <source>
        <dbReference type="ARBA" id="ARBA00022679"/>
    </source>
</evidence>
<protein>
    <submittedName>
        <fullName evidence="7">Class I SAM-dependent methyltransferase</fullName>
        <ecNumber evidence="7">2.1.-.-</ecNumber>
    </submittedName>
</protein>
<dbReference type="EC" id="2.1.-.-" evidence="7"/>
<evidence type="ECO:0000256" key="5">
    <source>
        <dbReference type="ARBA" id="ARBA00023098"/>
    </source>
</evidence>
<evidence type="ECO:0000256" key="4">
    <source>
        <dbReference type="ARBA" id="ARBA00022691"/>
    </source>
</evidence>
<keyword evidence="5" id="KW-0443">Lipid metabolism</keyword>
<evidence type="ECO:0000259" key="6">
    <source>
        <dbReference type="Pfam" id="PF13649"/>
    </source>
</evidence>
<feature type="domain" description="Methyltransferase" evidence="6">
    <location>
        <begin position="50"/>
        <end position="137"/>
    </location>
</feature>
<keyword evidence="2 7" id="KW-0489">Methyltransferase</keyword>
<keyword evidence="3 7" id="KW-0808">Transferase</keyword>
<evidence type="ECO:0000313" key="7">
    <source>
        <dbReference type="EMBL" id="MFL0247125.1"/>
    </source>
</evidence>
<dbReference type="CDD" id="cd02440">
    <property type="entry name" value="AdoMet_MTases"/>
    <property type="match status" value="1"/>
</dbReference>
<accession>A0ABW8T591</accession>
<evidence type="ECO:0000313" key="8">
    <source>
        <dbReference type="Proteomes" id="UP001623591"/>
    </source>
</evidence>
<dbReference type="Proteomes" id="UP001623591">
    <property type="component" value="Unassembled WGS sequence"/>
</dbReference>
<dbReference type="PANTHER" id="PTHR43667:SF1">
    <property type="entry name" value="CYCLOPROPANE-FATTY-ACYL-PHOSPHOLIPID SYNTHASE"/>
    <property type="match status" value="1"/>
</dbReference>
<name>A0ABW8T591_9CLOT</name>
<organism evidence="7 8">
    <name type="scientific">Candidatus Clostridium stratigraminis</name>
    <dbReference type="NCBI Taxonomy" id="3381661"/>
    <lineage>
        <taxon>Bacteria</taxon>
        <taxon>Bacillati</taxon>
        <taxon>Bacillota</taxon>
        <taxon>Clostridia</taxon>
        <taxon>Eubacteriales</taxon>
        <taxon>Clostridiaceae</taxon>
        <taxon>Clostridium</taxon>
    </lineage>
</organism>
<dbReference type="GO" id="GO:0032259">
    <property type="term" value="P:methylation"/>
    <property type="evidence" value="ECO:0007669"/>
    <property type="project" value="UniProtKB-KW"/>
</dbReference>
<reference evidence="7 8" key="1">
    <citation type="submission" date="2024-11" db="EMBL/GenBank/DDBJ databases">
        <authorList>
            <person name="Heng Y.C."/>
            <person name="Lim A.C.H."/>
            <person name="Lee J.K.Y."/>
            <person name="Kittelmann S."/>
        </authorList>
    </citation>
    <scope>NUCLEOTIDE SEQUENCE [LARGE SCALE GENOMIC DNA]</scope>
    <source>
        <strain evidence="7 8">WILCCON 0185</strain>
    </source>
</reference>
<keyword evidence="4" id="KW-0949">S-adenosyl-L-methionine</keyword>
<dbReference type="InterPro" id="IPR041698">
    <property type="entry name" value="Methyltransf_25"/>
</dbReference>
<dbReference type="PANTHER" id="PTHR43667">
    <property type="entry name" value="CYCLOPROPANE-FATTY-ACYL-PHOSPHOLIPID SYNTHASE"/>
    <property type="match status" value="1"/>
</dbReference>
<dbReference type="GO" id="GO:0008168">
    <property type="term" value="F:methyltransferase activity"/>
    <property type="evidence" value="ECO:0007669"/>
    <property type="project" value="UniProtKB-KW"/>
</dbReference>
<comment type="similarity">
    <text evidence="1">Belongs to the CFA/CMAS family.</text>
</comment>
<proteinExistence type="inferred from homology"/>
<dbReference type="RefSeq" id="WP_406769570.1">
    <property type="nucleotide sequence ID" value="NZ_JBJHZZ010000004.1"/>
</dbReference>
<gene>
    <name evidence="7" type="ORF">ACJDUG_09080</name>
</gene>
<evidence type="ECO:0000256" key="1">
    <source>
        <dbReference type="ARBA" id="ARBA00010815"/>
    </source>
</evidence>
<keyword evidence="8" id="KW-1185">Reference proteome</keyword>
<evidence type="ECO:0000256" key="2">
    <source>
        <dbReference type="ARBA" id="ARBA00022603"/>
    </source>
</evidence>
<sequence>MDSSMMKLNLKKYYNQEAELRNLSEKQEWKKDQRANFYSYVKSENKNSLLEIGAGTGNDSRFFMDCGLNVVAVDLSSEMVKLCKGKNIQAYELDFYNISNLNKKFDCIWSMNSLMHVPKNDLPQVLNEINFVLKEKGLFYMGVYGGVDTESNYVDEVTDTPRFFSYYSESKIKEVLSNVFDIIEFHQFDVGRNTDFQAVIMRKK</sequence>
<dbReference type="SUPFAM" id="SSF53335">
    <property type="entry name" value="S-adenosyl-L-methionine-dependent methyltransferases"/>
    <property type="match status" value="1"/>
</dbReference>
<comment type="caution">
    <text evidence="7">The sequence shown here is derived from an EMBL/GenBank/DDBJ whole genome shotgun (WGS) entry which is preliminary data.</text>
</comment>
<dbReference type="Gene3D" id="3.40.50.150">
    <property type="entry name" value="Vaccinia Virus protein VP39"/>
    <property type="match status" value="1"/>
</dbReference>
<dbReference type="InterPro" id="IPR050723">
    <property type="entry name" value="CFA/CMAS"/>
</dbReference>
<dbReference type="InterPro" id="IPR029063">
    <property type="entry name" value="SAM-dependent_MTases_sf"/>
</dbReference>
<dbReference type="EMBL" id="JBJHZZ010000004">
    <property type="protein sequence ID" value="MFL0247125.1"/>
    <property type="molecule type" value="Genomic_DNA"/>
</dbReference>